<dbReference type="Proteomes" id="UP000824120">
    <property type="component" value="Chromosome 6"/>
</dbReference>
<gene>
    <name evidence="1" type="ORF">H5410_030765</name>
</gene>
<feature type="non-terminal residue" evidence="1">
    <location>
        <position position="1"/>
    </location>
</feature>
<dbReference type="PANTHER" id="PTHR33345">
    <property type="entry name" value="ADAPTER PROTEIN, PUTATIVE-RELATED"/>
    <property type="match status" value="1"/>
</dbReference>
<protein>
    <submittedName>
        <fullName evidence="1">Uncharacterized protein</fullName>
    </submittedName>
</protein>
<keyword evidence="2" id="KW-1185">Reference proteome</keyword>
<comment type="caution">
    <text evidence="1">The sequence shown here is derived from an EMBL/GenBank/DDBJ whole genome shotgun (WGS) entry which is preliminary data.</text>
</comment>
<organism evidence="1 2">
    <name type="scientific">Solanum commersonii</name>
    <name type="common">Commerson's wild potato</name>
    <name type="synonym">Commerson's nightshade</name>
    <dbReference type="NCBI Taxonomy" id="4109"/>
    <lineage>
        <taxon>Eukaryota</taxon>
        <taxon>Viridiplantae</taxon>
        <taxon>Streptophyta</taxon>
        <taxon>Embryophyta</taxon>
        <taxon>Tracheophyta</taxon>
        <taxon>Spermatophyta</taxon>
        <taxon>Magnoliopsida</taxon>
        <taxon>eudicotyledons</taxon>
        <taxon>Gunneridae</taxon>
        <taxon>Pentapetalae</taxon>
        <taxon>asterids</taxon>
        <taxon>lamiids</taxon>
        <taxon>Solanales</taxon>
        <taxon>Solanaceae</taxon>
        <taxon>Solanoideae</taxon>
        <taxon>Solaneae</taxon>
        <taxon>Solanum</taxon>
    </lineage>
</organism>
<evidence type="ECO:0000313" key="1">
    <source>
        <dbReference type="EMBL" id="KAG5599395.1"/>
    </source>
</evidence>
<dbReference type="PANTHER" id="PTHR33345:SF2">
    <property type="entry name" value="OBERON-LIKE PHD FINGER DOMAIN-CONTAINING PROTEIN"/>
    <property type="match status" value="1"/>
</dbReference>
<dbReference type="EMBL" id="JACXVP010000006">
    <property type="protein sequence ID" value="KAG5599395.1"/>
    <property type="molecule type" value="Genomic_DNA"/>
</dbReference>
<name>A0A9J5YF80_SOLCO</name>
<dbReference type="OrthoDB" id="1670580at2759"/>
<reference evidence="1 2" key="1">
    <citation type="submission" date="2020-09" db="EMBL/GenBank/DDBJ databases">
        <title>De no assembly of potato wild relative species, Solanum commersonii.</title>
        <authorList>
            <person name="Cho K."/>
        </authorList>
    </citation>
    <scope>NUCLEOTIDE SEQUENCE [LARGE SCALE GENOMIC DNA]</scope>
    <source>
        <strain evidence="1">LZ3.2</strain>
        <tissue evidence="1">Leaf</tissue>
    </source>
</reference>
<dbReference type="AlphaFoldDB" id="A0A9J5YF80"/>
<evidence type="ECO:0000313" key="2">
    <source>
        <dbReference type="Proteomes" id="UP000824120"/>
    </source>
</evidence>
<sequence>ELWKSRRGGRRIVGGFIIFNRVRLSAKEEVWESRALVVYNGSASRINETGLQFYPVSKYDLAKYLKSEYPGMEINQLFASFSWVILSKQSPNSRGSLRQGSLRTTSSRMEMQPLLTDSPIKVITCKAGNKICRSLVIIEAEFGKPEADSAPTFLKHDWISIFQTDKLTPKDTTTLLAKTRLTEKLYSLLDREANNYKGVGFAREGGGGIPALPARDPFPSARGPELAPNGRAMIFMLRPCETLP</sequence>
<accession>A0A9J5YF80</accession>
<proteinExistence type="predicted"/>